<evidence type="ECO:0000256" key="3">
    <source>
        <dbReference type="ARBA" id="ARBA00023163"/>
    </source>
</evidence>
<accession>A0A444L749</accession>
<keyword evidence="3" id="KW-0804">Transcription</keyword>
<dbReference type="Pfam" id="PF12840">
    <property type="entry name" value="HTH_20"/>
    <property type="match status" value="1"/>
</dbReference>
<gene>
    <name evidence="5" type="ORF">Metus_1373</name>
</gene>
<dbReference type="InterPro" id="IPR036388">
    <property type="entry name" value="WH-like_DNA-bd_sf"/>
</dbReference>
<evidence type="ECO:0000256" key="2">
    <source>
        <dbReference type="ARBA" id="ARBA00023125"/>
    </source>
</evidence>
<organism evidence="5 6">
    <name type="scientific">Methanosuratincola subterraneus</name>
    <dbReference type="NCBI Taxonomy" id="2593994"/>
    <lineage>
        <taxon>Archaea</taxon>
        <taxon>Thermoproteota</taxon>
        <taxon>Methanosuratincolia</taxon>
        <taxon>Candidatus Methanomethylicales</taxon>
        <taxon>Candidatus Methanomethylicaceae</taxon>
        <taxon>Candidatus Methanosuratincola (ex Vanwonterghem et al. 2016)</taxon>
    </lineage>
</organism>
<dbReference type="PROSITE" id="PS50987">
    <property type="entry name" value="HTH_ARSR_2"/>
    <property type="match status" value="1"/>
</dbReference>
<dbReference type="CDD" id="cd00090">
    <property type="entry name" value="HTH_ARSR"/>
    <property type="match status" value="1"/>
</dbReference>
<dbReference type="PRINTS" id="PR00778">
    <property type="entry name" value="HTHARSR"/>
</dbReference>
<dbReference type="Gene3D" id="1.10.10.10">
    <property type="entry name" value="Winged helix-like DNA-binding domain superfamily/Winged helix DNA-binding domain"/>
    <property type="match status" value="1"/>
</dbReference>
<dbReference type="PANTHER" id="PTHR33154:SF33">
    <property type="entry name" value="TRANSCRIPTIONAL REPRESSOR SDPR"/>
    <property type="match status" value="1"/>
</dbReference>
<dbReference type="Proteomes" id="UP000288215">
    <property type="component" value="Unassembled WGS sequence"/>
</dbReference>
<dbReference type="GO" id="GO:0003677">
    <property type="term" value="F:DNA binding"/>
    <property type="evidence" value="ECO:0007669"/>
    <property type="project" value="UniProtKB-KW"/>
</dbReference>
<dbReference type="NCBIfam" id="NF033788">
    <property type="entry name" value="HTH_metalloreg"/>
    <property type="match status" value="1"/>
</dbReference>
<dbReference type="EMBL" id="RXGA01000003">
    <property type="protein sequence ID" value="RWX73399.1"/>
    <property type="molecule type" value="Genomic_DNA"/>
</dbReference>
<evidence type="ECO:0000256" key="1">
    <source>
        <dbReference type="ARBA" id="ARBA00023015"/>
    </source>
</evidence>
<dbReference type="SMART" id="SM00418">
    <property type="entry name" value="HTH_ARSR"/>
    <property type="match status" value="1"/>
</dbReference>
<dbReference type="PANTHER" id="PTHR33154">
    <property type="entry name" value="TRANSCRIPTIONAL REGULATOR, ARSR FAMILY"/>
    <property type="match status" value="1"/>
</dbReference>
<evidence type="ECO:0000259" key="4">
    <source>
        <dbReference type="PROSITE" id="PS50987"/>
    </source>
</evidence>
<dbReference type="GO" id="GO:0003700">
    <property type="term" value="F:DNA-binding transcription factor activity"/>
    <property type="evidence" value="ECO:0007669"/>
    <property type="project" value="InterPro"/>
</dbReference>
<evidence type="ECO:0000313" key="5">
    <source>
        <dbReference type="EMBL" id="RWX73399.1"/>
    </source>
</evidence>
<feature type="domain" description="HTH arsR-type" evidence="4">
    <location>
        <begin position="1"/>
        <end position="93"/>
    </location>
</feature>
<dbReference type="InterPro" id="IPR001845">
    <property type="entry name" value="HTH_ArsR_DNA-bd_dom"/>
</dbReference>
<sequence length="201" mass="22852">MKSIMTVSDPEAFQLMADDTRRKIIHMLRAKEMTVSQLAGELGLTPQAVYHHIKKLLKAGLVEVAREERVEHLIESYYRAAAEAFLFHMGEASLGQKYAAEELQAAVKGLKELGFEIEEDQAKMARLFELQAKLANCCGSEKYDSEVSKLESAGFMTKQTILEYARLLSLSDEEYEEYRRLHKEYREALKSLLKKGTTPNA</sequence>
<name>A0A444L749_METS7</name>
<dbReference type="AlphaFoldDB" id="A0A444L749"/>
<keyword evidence="1" id="KW-0805">Transcription regulation</keyword>
<dbReference type="InterPro" id="IPR036390">
    <property type="entry name" value="WH_DNA-bd_sf"/>
</dbReference>
<dbReference type="InterPro" id="IPR011991">
    <property type="entry name" value="ArsR-like_HTH"/>
</dbReference>
<keyword evidence="2" id="KW-0238">DNA-binding</keyword>
<comment type="caution">
    <text evidence="5">The sequence shown here is derived from an EMBL/GenBank/DDBJ whole genome shotgun (WGS) entry which is preliminary data.</text>
</comment>
<evidence type="ECO:0000313" key="6">
    <source>
        <dbReference type="Proteomes" id="UP000288215"/>
    </source>
</evidence>
<protein>
    <recommendedName>
        <fullName evidence="4">HTH arsR-type domain-containing protein</fullName>
    </recommendedName>
</protein>
<reference evidence="5 6" key="1">
    <citation type="submission" date="2018-12" db="EMBL/GenBank/DDBJ databases">
        <title>The complete genome of the methanogenic archaea of the candidate phylum Verstraetearchaeota, obtained from the metagenome of underground thermal water.</title>
        <authorList>
            <person name="Kadnikov V.V."/>
            <person name="Mardanov A.V."/>
            <person name="Beletsky A.V."/>
            <person name="Karnachuk O.V."/>
            <person name="Ravin N.V."/>
        </authorList>
    </citation>
    <scope>NUCLEOTIDE SEQUENCE [LARGE SCALE GENOMIC DNA]</scope>
    <source>
        <strain evidence="5">Ch88</strain>
    </source>
</reference>
<dbReference type="InterPro" id="IPR051081">
    <property type="entry name" value="HTH_MetalResp_TranReg"/>
</dbReference>
<dbReference type="SUPFAM" id="SSF46785">
    <property type="entry name" value="Winged helix' DNA-binding domain"/>
    <property type="match status" value="1"/>
</dbReference>
<proteinExistence type="predicted"/>